<organism evidence="2 3">
    <name type="scientific">Plutella xylostella</name>
    <name type="common">Diamondback moth</name>
    <name type="synonym">Plutella maculipennis</name>
    <dbReference type="NCBI Taxonomy" id="51655"/>
    <lineage>
        <taxon>Eukaryota</taxon>
        <taxon>Metazoa</taxon>
        <taxon>Ecdysozoa</taxon>
        <taxon>Arthropoda</taxon>
        <taxon>Hexapoda</taxon>
        <taxon>Insecta</taxon>
        <taxon>Pterygota</taxon>
        <taxon>Neoptera</taxon>
        <taxon>Endopterygota</taxon>
        <taxon>Lepidoptera</taxon>
        <taxon>Glossata</taxon>
        <taxon>Ditrysia</taxon>
        <taxon>Yponomeutoidea</taxon>
        <taxon>Plutellidae</taxon>
        <taxon>Plutella</taxon>
    </lineage>
</organism>
<keyword evidence="3" id="KW-1185">Reference proteome</keyword>
<evidence type="ECO:0000313" key="2">
    <source>
        <dbReference type="EMBL" id="KAG7301707.1"/>
    </source>
</evidence>
<name>A0ABQ7Q8Y3_PLUXY</name>
<evidence type="ECO:0000256" key="1">
    <source>
        <dbReference type="SAM" id="SignalP"/>
    </source>
</evidence>
<protein>
    <submittedName>
        <fullName evidence="2">Uncharacterized protein</fullName>
    </submittedName>
</protein>
<accession>A0ABQ7Q8Y3</accession>
<dbReference type="Proteomes" id="UP000823941">
    <property type="component" value="Chromosome 19"/>
</dbReference>
<feature type="chain" id="PRO_5045791657" evidence="1">
    <location>
        <begin position="25"/>
        <end position="78"/>
    </location>
</feature>
<proteinExistence type="predicted"/>
<dbReference type="EMBL" id="JAHIBW010000019">
    <property type="protein sequence ID" value="KAG7301707.1"/>
    <property type="molecule type" value="Genomic_DNA"/>
</dbReference>
<gene>
    <name evidence="2" type="ORF">JYU34_014688</name>
</gene>
<evidence type="ECO:0000313" key="3">
    <source>
        <dbReference type="Proteomes" id="UP000823941"/>
    </source>
</evidence>
<keyword evidence="1" id="KW-0732">Signal</keyword>
<feature type="non-terminal residue" evidence="2">
    <location>
        <position position="1"/>
    </location>
</feature>
<reference evidence="2 3" key="1">
    <citation type="submission" date="2021-06" db="EMBL/GenBank/DDBJ databases">
        <title>A haploid diamondback moth (Plutella xylostella L.) genome assembly resolves 31 chromosomes and identifies a diamide resistance mutation.</title>
        <authorList>
            <person name="Ward C.M."/>
            <person name="Perry K.D."/>
            <person name="Baker G."/>
            <person name="Powis K."/>
            <person name="Heckel D.G."/>
            <person name="Baxter S.W."/>
        </authorList>
    </citation>
    <scope>NUCLEOTIDE SEQUENCE [LARGE SCALE GENOMIC DNA]</scope>
    <source>
        <strain evidence="2 3">LV</strain>
        <tissue evidence="2">Single pupa</tissue>
    </source>
</reference>
<feature type="signal peptide" evidence="1">
    <location>
        <begin position="1"/>
        <end position="24"/>
    </location>
</feature>
<sequence>WSHCLQSGLTTCTVILLPAQWSHCLHSGPTVCIVGSGYSVSAQTRLRPQPPRHSALSDCTIGSPLHRFRNRNECLGPR</sequence>
<comment type="caution">
    <text evidence="2">The sequence shown here is derived from an EMBL/GenBank/DDBJ whole genome shotgun (WGS) entry which is preliminary data.</text>
</comment>